<gene>
    <name evidence="6" type="ORF">A2Z11_03815</name>
</gene>
<protein>
    <recommendedName>
        <fullName evidence="8">Phosphoribose diphosphate--decaprenyl-phosphate phosphoribosyltransferase</fullName>
    </recommendedName>
</protein>
<comment type="subcellular location">
    <subcellularLocation>
        <location evidence="1">Membrane</location>
        <topology evidence="1">Multi-pass membrane protein</topology>
    </subcellularLocation>
</comment>
<evidence type="ECO:0008006" key="8">
    <source>
        <dbReference type="Google" id="ProtNLM"/>
    </source>
</evidence>
<sequence>MKNRSIVANSFNILISLRPTQWLKNLVVFAAIIFSRELFIPSTFLTVFYTFLIFSAASSSMYLVNDLVDKNKDQLHFSKRNRPIASGNLSTRSVLSVALILIVTSLAAASYISNYLFFILLVYLAIQLLYTFWLKNVIVLDVLAIALAFMLRIFAGSVVVLTPLSAWLILTTMMLALFLGIGKRRSELTLLSGIAASHRKTLLSYPVQLLDGLAFMMATATLITYSLFTFNSPETIQREVFASFFPRTLASPKMLMVTIPIVVYGIFRYLYLIFEKSEGESPEKVFLTDRPLFASVILWLVSVIFILYFFST</sequence>
<dbReference type="STRING" id="1802596.A2Z11_03815"/>
<evidence type="ECO:0000256" key="4">
    <source>
        <dbReference type="ARBA" id="ARBA00023136"/>
    </source>
</evidence>
<keyword evidence="2 5" id="KW-0812">Transmembrane</keyword>
<evidence type="ECO:0000256" key="5">
    <source>
        <dbReference type="SAM" id="Phobius"/>
    </source>
</evidence>
<organism evidence="6 7">
    <name type="scientific">Candidatus Woykebacteria bacterium RBG_16_43_9</name>
    <dbReference type="NCBI Taxonomy" id="1802596"/>
    <lineage>
        <taxon>Bacteria</taxon>
        <taxon>Candidatus Woykeibacteriota</taxon>
    </lineage>
</organism>
<reference evidence="6 7" key="1">
    <citation type="journal article" date="2016" name="Nat. Commun.">
        <title>Thousands of microbial genomes shed light on interconnected biogeochemical processes in an aquifer system.</title>
        <authorList>
            <person name="Anantharaman K."/>
            <person name="Brown C.T."/>
            <person name="Hug L.A."/>
            <person name="Sharon I."/>
            <person name="Castelle C.J."/>
            <person name="Probst A.J."/>
            <person name="Thomas B.C."/>
            <person name="Singh A."/>
            <person name="Wilkins M.J."/>
            <person name="Karaoz U."/>
            <person name="Brodie E.L."/>
            <person name="Williams K.H."/>
            <person name="Hubbard S.S."/>
            <person name="Banfield J.F."/>
        </authorList>
    </citation>
    <scope>NUCLEOTIDE SEQUENCE [LARGE SCALE GENOMIC DNA]</scope>
</reference>
<feature type="transmembrane region" description="Helical" evidence="5">
    <location>
        <begin position="202"/>
        <end position="228"/>
    </location>
</feature>
<dbReference type="Gene3D" id="1.10.357.140">
    <property type="entry name" value="UbiA prenyltransferase"/>
    <property type="match status" value="1"/>
</dbReference>
<dbReference type="CDD" id="cd13963">
    <property type="entry name" value="PT_UbiA_2"/>
    <property type="match status" value="1"/>
</dbReference>
<evidence type="ECO:0000256" key="3">
    <source>
        <dbReference type="ARBA" id="ARBA00022989"/>
    </source>
</evidence>
<evidence type="ECO:0000313" key="7">
    <source>
        <dbReference type="Proteomes" id="UP000176389"/>
    </source>
</evidence>
<proteinExistence type="predicted"/>
<accession>A0A1G1WCV9</accession>
<feature type="transmembrane region" description="Helical" evidence="5">
    <location>
        <begin position="292"/>
        <end position="310"/>
    </location>
</feature>
<evidence type="ECO:0000313" key="6">
    <source>
        <dbReference type="EMBL" id="OGY25526.1"/>
    </source>
</evidence>
<keyword evidence="4 5" id="KW-0472">Membrane</keyword>
<dbReference type="EMBL" id="MHCS01000045">
    <property type="protein sequence ID" value="OGY25526.1"/>
    <property type="molecule type" value="Genomic_DNA"/>
</dbReference>
<dbReference type="GO" id="GO:0016020">
    <property type="term" value="C:membrane"/>
    <property type="evidence" value="ECO:0007669"/>
    <property type="project" value="UniProtKB-SubCell"/>
</dbReference>
<dbReference type="Proteomes" id="UP000176389">
    <property type="component" value="Unassembled WGS sequence"/>
</dbReference>
<dbReference type="NCBIfam" id="NF008977">
    <property type="entry name" value="PRK12324.1-2"/>
    <property type="match status" value="1"/>
</dbReference>
<name>A0A1G1WCV9_9BACT</name>
<feature type="transmembrane region" description="Helical" evidence="5">
    <location>
        <begin position="138"/>
        <end position="158"/>
    </location>
</feature>
<dbReference type="InterPro" id="IPR000537">
    <property type="entry name" value="UbiA_prenyltransferase"/>
</dbReference>
<keyword evidence="3 5" id="KW-1133">Transmembrane helix</keyword>
<comment type="caution">
    <text evidence="6">The sequence shown here is derived from an EMBL/GenBank/DDBJ whole genome shotgun (WGS) entry which is preliminary data.</text>
</comment>
<feature type="transmembrane region" description="Helical" evidence="5">
    <location>
        <begin position="164"/>
        <end position="181"/>
    </location>
</feature>
<feature type="transmembrane region" description="Helical" evidence="5">
    <location>
        <begin position="89"/>
        <end position="109"/>
    </location>
</feature>
<dbReference type="InterPro" id="IPR044878">
    <property type="entry name" value="UbiA_sf"/>
</dbReference>
<feature type="transmembrane region" description="Helical" evidence="5">
    <location>
        <begin position="254"/>
        <end position="271"/>
    </location>
</feature>
<evidence type="ECO:0000256" key="1">
    <source>
        <dbReference type="ARBA" id="ARBA00004141"/>
    </source>
</evidence>
<evidence type="ECO:0000256" key="2">
    <source>
        <dbReference type="ARBA" id="ARBA00022692"/>
    </source>
</evidence>
<dbReference type="GO" id="GO:0016765">
    <property type="term" value="F:transferase activity, transferring alkyl or aryl (other than methyl) groups"/>
    <property type="evidence" value="ECO:0007669"/>
    <property type="project" value="InterPro"/>
</dbReference>
<dbReference type="Pfam" id="PF01040">
    <property type="entry name" value="UbiA"/>
    <property type="match status" value="1"/>
</dbReference>
<dbReference type="AlphaFoldDB" id="A0A1G1WCV9"/>
<feature type="transmembrane region" description="Helical" evidence="5">
    <location>
        <begin position="46"/>
        <end position="68"/>
    </location>
</feature>